<proteinExistence type="predicted"/>
<accession>A0A926EN51</accession>
<dbReference type="InterPro" id="IPR020591">
    <property type="entry name" value="Chromosome_initiator_DnaA-like"/>
</dbReference>
<evidence type="ECO:0000313" key="3">
    <source>
        <dbReference type="Proteomes" id="UP000623678"/>
    </source>
</evidence>
<feature type="domain" description="AAA+ ATPase" evidence="1">
    <location>
        <begin position="184"/>
        <end position="308"/>
    </location>
</feature>
<dbReference type="PANTHER" id="PTHR30050">
    <property type="entry name" value="CHROMOSOMAL REPLICATION INITIATOR PROTEIN DNAA"/>
    <property type="match status" value="1"/>
</dbReference>
<evidence type="ECO:0000259" key="1">
    <source>
        <dbReference type="SMART" id="SM00382"/>
    </source>
</evidence>
<evidence type="ECO:0000313" key="2">
    <source>
        <dbReference type="EMBL" id="MBC8584978.1"/>
    </source>
</evidence>
<dbReference type="NCBIfam" id="NF005304">
    <property type="entry name" value="PRK06835.1"/>
    <property type="match status" value="1"/>
</dbReference>
<protein>
    <submittedName>
        <fullName evidence="2">ATP-binding protein</fullName>
    </submittedName>
</protein>
<keyword evidence="3" id="KW-1185">Reference proteome</keyword>
<dbReference type="GO" id="GO:0006260">
    <property type="term" value="P:DNA replication"/>
    <property type="evidence" value="ECO:0007669"/>
    <property type="project" value="TreeGrafter"/>
</dbReference>
<dbReference type="SMART" id="SM00382">
    <property type="entry name" value="AAA"/>
    <property type="match status" value="1"/>
</dbReference>
<dbReference type="InterPro" id="IPR003593">
    <property type="entry name" value="AAA+_ATPase"/>
</dbReference>
<dbReference type="PANTHER" id="PTHR30050:SF4">
    <property type="entry name" value="ATP-BINDING PROTEIN RV3427C IN INSERTION SEQUENCE-RELATED"/>
    <property type="match status" value="1"/>
</dbReference>
<gene>
    <name evidence="2" type="ORF">H8705_05215</name>
</gene>
<dbReference type="Gene3D" id="3.40.50.300">
    <property type="entry name" value="P-loop containing nucleotide triphosphate hydrolases"/>
    <property type="match status" value="1"/>
</dbReference>
<dbReference type="SUPFAM" id="SSF52540">
    <property type="entry name" value="P-loop containing nucleoside triphosphate hydrolases"/>
    <property type="match status" value="1"/>
</dbReference>
<dbReference type="InterPro" id="IPR027417">
    <property type="entry name" value="P-loop_NTPase"/>
</dbReference>
<dbReference type="InterPro" id="IPR002611">
    <property type="entry name" value="IstB_ATP-bd"/>
</dbReference>
<dbReference type="GO" id="GO:0005524">
    <property type="term" value="F:ATP binding"/>
    <property type="evidence" value="ECO:0007669"/>
    <property type="project" value="UniProtKB-KW"/>
</dbReference>
<sequence length="328" mass="37321">MGYSKDVYQQAYEILDSRRAKAQRIQQQHKQELYSKVPQLLELEQSLAATGAAAAAAAVGGGDDALKQIQLLKQANQQLQQHRYHILASLGLPIDYLDLKYICPHCQDTGYIGQRVCSCLQKLLRQVAYEKMCSISDVDQCRFENFSLNYYPMEPVGEYQIVPRNAMRDVVHYCAVYADTFSQNSESLLLCGGTGLGKTHLSLAMAYEITQKEYGVVYTTSQKLMDQLQAQQFSRGETTDYQSLALECDLLIIDDLGAEFSTSFTVAALYNIINTRIIEKKPTIINTNLDTSVMKERYGDRILSRLLCAYRPLKFYGRDIRMLKRYQK</sequence>
<keyword evidence="2" id="KW-0547">Nucleotide-binding</keyword>
<dbReference type="PRINTS" id="PR00051">
    <property type="entry name" value="DNAA"/>
</dbReference>
<dbReference type="Pfam" id="PF01695">
    <property type="entry name" value="IstB_IS21"/>
    <property type="match status" value="1"/>
</dbReference>
<dbReference type="EMBL" id="JACRTD010000003">
    <property type="protein sequence ID" value="MBC8584978.1"/>
    <property type="molecule type" value="Genomic_DNA"/>
</dbReference>
<reference evidence="2" key="1">
    <citation type="submission" date="2020-08" db="EMBL/GenBank/DDBJ databases">
        <title>Genome public.</title>
        <authorList>
            <person name="Liu C."/>
            <person name="Sun Q."/>
        </authorList>
    </citation>
    <scope>NUCLEOTIDE SEQUENCE</scope>
    <source>
        <strain evidence="2">NSJ-64</strain>
    </source>
</reference>
<comment type="caution">
    <text evidence="2">The sequence shown here is derived from an EMBL/GenBank/DDBJ whole genome shotgun (WGS) entry which is preliminary data.</text>
</comment>
<dbReference type="RefSeq" id="WP_262394762.1">
    <property type="nucleotide sequence ID" value="NZ_JACRTD010000003.1"/>
</dbReference>
<dbReference type="AlphaFoldDB" id="A0A926EN51"/>
<keyword evidence="2" id="KW-0067">ATP-binding</keyword>
<name>A0A926EN51_9FIRM</name>
<dbReference type="Proteomes" id="UP000623678">
    <property type="component" value="Unassembled WGS sequence"/>
</dbReference>
<organism evidence="2 3">
    <name type="scientific">Youxingia wuxianensis</name>
    <dbReference type="NCBI Taxonomy" id="2763678"/>
    <lineage>
        <taxon>Bacteria</taxon>
        <taxon>Bacillati</taxon>
        <taxon>Bacillota</taxon>
        <taxon>Clostridia</taxon>
        <taxon>Eubacteriales</taxon>
        <taxon>Oscillospiraceae</taxon>
        <taxon>Youxingia</taxon>
    </lineage>
</organism>